<proteinExistence type="predicted"/>
<sequence>MDTTKHCTIPEALIQILPVRNYITDPHDKVRSEQKEARNNFRIARVRRRKRRGLRFTQVKNERAKKAKAKAVKATRSGGPGERVGTSKCIRAKAKNSLISRNTAAYKCKEESSDSAIVITRTLRSRTLAIAVQRATKAKRYRSLAPEPSEGLIQAERERDRLPSPLLFEDNPISSAHLATPRPGGQIQDVGNTPRATNGGEECGVVSDREVGSTSWIAMEANELDGDTNLGNNDSGSQLTPLLMPMDHADPQEIIMKEQEDQHDHHGTSAGIDFCQSEINIDDPAPAYIICASQQRECVNNGRHAGRGHRRTRNMFFDDPRDDKSPSYSPGEDPAPLPTIRLYDRRPFVNQALQSHETTIIHDRIHRPEDSLYWFSG</sequence>
<feature type="compositionally biased region" description="Basic and acidic residues" evidence="1">
    <location>
        <begin position="316"/>
        <end position="325"/>
    </location>
</feature>
<organism evidence="2 3">
    <name type="scientific">Sanghuangporus baumii</name>
    <name type="common">Phellinus baumii</name>
    <dbReference type="NCBI Taxonomy" id="108892"/>
    <lineage>
        <taxon>Eukaryota</taxon>
        <taxon>Fungi</taxon>
        <taxon>Dikarya</taxon>
        <taxon>Basidiomycota</taxon>
        <taxon>Agaricomycotina</taxon>
        <taxon>Agaricomycetes</taxon>
        <taxon>Hymenochaetales</taxon>
        <taxon>Hymenochaetaceae</taxon>
        <taxon>Sanghuangporus</taxon>
    </lineage>
</organism>
<comment type="caution">
    <text evidence="2">The sequence shown here is derived from an EMBL/GenBank/DDBJ whole genome shotgun (WGS) entry which is preliminary data.</text>
</comment>
<dbReference type="EMBL" id="LNZH02000138">
    <property type="protein sequence ID" value="OCB90243.1"/>
    <property type="molecule type" value="Genomic_DNA"/>
</dbReference>
<evidence type="ECO:0000256" key="1">
    <source>
        <dbReference type="SAM" id="MobiDB-lite"/>
    </source>
</evidence>
<dbReference type="AlphaFoldDB" id="A0A9Q5NAJ7"/>
<keyword evidence="3" id="KW-1185">Reference proteome</keyword>
<dbReference type="Proteomes" id="UP000757232">
    <property type="component" value="Unassembled WGS sequence"/>
</dbReference>
<evidence type="ECO:0000313" key="3">
    <source>
        <dbReference type="Proteomes" id="UP000757232"/>
    </source>
</evidence>
<reference evidence="2" key="1">
    <citation type="submission" date="2016-06" db="EMBL/GenBank/DDBJ databases">
        <title>Draft Genome sequence of the fungus Inonotus baumii.</title>
        <authorList>
            <person name="Zhu H."/>
            <person name="Lin W."/>
        </authorList>
    </citation>
    <scope>NUCLEOTIDE SEQUENCE</scope>
    <source>
        <strain evidence="2">821</strain>
    </source>
</reference>
<accession>A0A9Q5NAJ7</accession>
<name>A0A9Q5NAJ7_SANBA</name>
<gene>
    <name evidence="2" type="ORF">A7U60_g2532</name>
</gene>
<feature type="region of interest" description="Disordered" evidence="1">
    <location>
        <begin position="302"/>
        <end position="338"/>
    </location>
</feature>
<protein>
    <submittedName>
        <fullName evidence="2">Uncharacterized protein</fullName>
    </submittedName>
</protein>
<evidence type="ECO:0000313" key="2">
    <source>
        <dbReference type="EMBL" id="OCB90243.1"/>
    </source>
</evidence>
<feature type="compositionally biased region" description="Basic residues" evidence="1">
    <location>
        <begin position="304"/>
        <end position="313"/>
    </location>
</feature>